<name>A0A5B7CJF6_PORTR</name>
<gene>
    <name evidence="1" type="ORF">E2C01_002245</name>
</gene>
<comment type="caution">
    <text evidence="1">The sequence shown here is derived from an EMBL/GenBank/DDBJ whole genome shotgun (WGS) entry which is preliminary data.</text>
</comment>
<proteinExistence type="predicted"/>
<dbReference type="EMBL" id="VSRR010000078">
    <property type="protein sequence ID" value="MPC09629.1"/>
    <property type="molecule type" value="Genomic_DNA"/>
</dbReference>
<keyword evidence="2" id="KW-1185">Reference proteome</keyword>
<evidence type="ECO:0000313" key="2">
    <source>
        <dbReference type="Proteomes" id="UP000324222"/>
    </source>
</evidence>
<evidence type="ECO:0000313" key="1">
    <source>
        <dbReference type="EMBL" id="MPC09629.1"/>
    </source>
</evidence>
<dbReference type="Proteomes" id="UP000324222">
    <property type="component" value="Unassembled WGS sequence"/>
</dbReference>
<dbReference type="AlphaFoldDB" id="A0A5B7CJF6"/>
<protein>
    <submittedName>
        <fullName evidence="1">Uncharacterized protein</fullName>
    </submittedName>
</protein>
<accession>A0A5B7CJF6</accession>
<organism evidence="1 2">
    <name type="scientific">Portunus trituberculatus</name>
    <name type="common">Swimming crab</name>
    <name type="synonym">Neptunus trituberculatus</name>
    <dbReference type="NCBI Taxonomy" id="210409"/>
    <lineage>
        <taxon>Eukaryota</taxon>
        <taxon>Metazoa</taxon>
        <taxon>Ecdysozoa</taxon>
        <taxon>Arthropoda</taxon>
        <taxon>Crustacea</taxon>
        <taxon>Multicrustacea</taxon>
        <taxon>Malacostraca</taxon>
        <taxon>Eumalacostraca</taxon>
        <taxon>Eucarida</taxon>
        <taxon>Decapoda</taxon>
        <taxon>Pleocyemata</taxon>
        <taxon>Brachyura</taxon>
        <taxon>Eubrachyura</taxon>
        <taxon>Portunoidea</taxon>
        <taxon>Portunidae</taxon>
        <taxon>Portuninae</taxon>
        <taxon>Portunus</taxon>
    </lineage>
</organism>
<reference evidence="1 2" key="1">
    <citation type="submission" date="2019-05" db="EMBL/GenBank/DDBJ databases">
        <title>Another draft genome of Portunus trituberculatus and its Hox gene families provides insights of decapod evolution.</title>
        <authorList>
            <person name="Jeong J.-H."/>
            <person name="Song I."/>
            <person name="Kim S."/>
            <person name="Choi T."/>
            <person name="Kim D."/>
            <person name="Ryu S."/>
            <person name="Kim W."/>
        </authorList>
    </citation>
    <scope>NUCLEOTIDE SEQUENCE [LARGE SCALE GENOMIC DNA]</scope>
    <source>
        <tissue evidence="1">Muscle</tissue>
    </source>
</reference>
<sequence length="71" mass="8287">MDLCSTYAVTLPTQIHPFWHVRCTEIDHANLTKNKGDASKTQGKTHVKRRPEEGKYFETLWSFIKTVFKGY</sequence>